<comment type="caution">
    <text evidence="1">The sequence shown here is derived from an EMBL/GenBank/DDBJ whole genome shotgun (WGS) entry which is preliminary data.</text>
</comment>
<protein>
    <recommendedName>
        <fullName evidence="3">Tetratricopeptide repeat protein</fullName>
    </recommendedName>
</protein>
<dbReference type="EMBL" id="VJZE01000334">
    <property type="protein sequence ID" value="MPY44539.1"/>
    <property type="molecule type" value="Genomic_DNA"/>
</dbReference>
<dbReference type="RefSeq" id="WP_152789515.1">
    <property type="nucleotide sequence ID" value="NZ_BAABEQ010000023.1"/>
</dbReference>
<organism evidence="1 2">
    <name type="scientific">Streptomyces phyllanthi</name>
    <dbReference type="NCBI Taxonomy" id="1803180"/>
    <lineage>
        <taxon>Bacteria</taxon>
        <taxon>Bacillati</taxon>
        <taxon>Actinomycetota</taxon>
        <taxon>Actinomycetes</taxon>
        <taxon>Kitasatosporales</taxon>
        <taxon>Streptomycetaceae</taxon>
        <taxon>Streptomyces</taxon>
    </lineage>
</organism>
<accession>A0A5N8WB46</accession>
<dbReference type="AlphaFoldDB" id="A0A5N8WB46"/>
<dbReference type="Gene3D" id="1.25.40.10">
    <property type="entry name" value="Tetratricopeptide repeat domain"/>
    <property type="match status" value="1"/>
</dbReference>
<name>A0A5N8WB46_9ACTN</name>
<evidence type="ECO:0000313" key="1">
    <source>
        <dbReference type="EMBL" id="MPY44539.1"/>
    </source>
</evidence>
<keyword evidence="2" id="KW-1185">Reference proteome</keyword>
<sequence length="414" mass="44267">MKQMMARLLTPGSRAAGFARRQRLWDACTDHCTAYLAALDGTDDGGRVRLAAALGTLLAAHRTQDSDSVAAFDALLRAGNRAVAAGEEPELRLAVQLADTALGLRGKSRGAWRLRARALDALGLSRQAAEAYERCLALSPEPDPELTARLAVLREQQDVLAEAVALLPADSPGARAFAEAVAEDRSPERVRAAFTGCMGSALRERDAADPAVRRLAALYAAHCRLQERGRMPDPLLGGSGPLGIADFRNQLAGRSVCVVADGAFGGDTGPYDVVIRCDDYRGDRAGADGRRTDVHAVSTAGRACWDQQVRIRLVFGESGKQWHEAVRRLVPGAQRHAGDSSLRRPLSDPAVLGESGWGTAPSTAFTVLRLLDFLDVSPRIDLIGSSLPGPLRPAERDWVMARATSGTETRIALR</sequence>
<reference evidence="1 2" key="1">
    <citation type="submission" date="2019-07" db="EMBL/GenBank/DDBJ databases">
        <title>New species of Amycolatopsis and Streptomyces.</title>
        <authorList>
            <person name="Duangmal K."/>
            <person name="Teo W.F.A."/>
            <person name="Lipun K."/>
        </authorList>
    </citation>
    <scope>NUCLEOTIDE SEQUENCE [LARGE SCALE GENOMIC DNA]</scope>
    <source>
        <strain evidence="1 2">TISTR 2346</strain>
    </source>
</reference>
<dbReference type="SUPFAM" id="SSF48452">
    <property type="entry name" value="TPR-like"/>
    <property type="match status" value="1"/>
</dbReference>
<dbReference type="InterPro" id="IPR011990">
    <property type="entry name" value="TPR-like_helical_dom_sf"/>
</dbReference>
<proteinExistence type="predicted"/>
<gene>
    <name evidence="1" type="ORF">FNH04_32930</name>
</gene>
<dbReference type="Proteomes" id="UP000326979">
    <property type="component" value="Unassembled WGS sequence"/>
</dbReference>
<evidence type="ECO:0000313" key="2">
    <source>
        <dbReference type="Proteomes" id="UP000326979"/>
    </source>
</evidence>
<dbReference type="OrthoDB" id="4814794at2"/>
<evidence type="ECO:0008006" key="3">
    <source>
        <dbReference type="Google" id="ProtNLM"/>
    </source>
</evidence>